<dbReference type="AlphaFoldDB" id="A0A9Q1E268"/>
<evidence type="ECO:0000313" key="2">
    <source>
        <dbReference type="Proteomes" id="UP001152803"/>
    </source>
</evidence>
<proteinExistence type="predicted"/>
<dbReference type="EMBL" id="JAFJMO010000001">
    <property type="protein sequence ID" value="KAJ8288214.1"/>
    <property type="molecule type" value="Genomic_DNA"/>
</dbReference>
<name>A0A9Q1E268_CONCO</name>
<comment type="caution">
    <text evidence="1">The sequence shown here is derived from an EMBL/GenBank/DDBJ whole genome shotgun (WGS) entry which is preliminary data.</text>
</comment>
<evidence type="ECO:0000313" key="1">
    <source>
        <dbReference type="EMBL" id="KAJ8288214.1"/>
    </source>
</evidence>
<dbReference type="Proteomes" id="UP001152803">
    <property type="component" value="Unassembled WGS sequence"/>
</dbReference>
<reference evidence="1" key="1">
    <citation type="journal article" date="2023" name="Science">
        <title>Genome structures resolve the early diversification of teleost fishes.</title>
        <authorList>
            <person name="Parey E."/>
            <person name="Louis A."/>
            <person name="Montfort J."/>
            <person name="Bouchez O."/>
            <person name="Roques C."/>
            <person name="Iampietro C."/>
            <person name="Lluch J."/>
            <person name="Castinel A."/>
            <person name="Donnadieu C."/>
            <person name="Desvignes T."/>
            <person name="Floi Bucao C."/>
            <person name="Jouanno E."/>
            <person name="Wen M."/>
            <person name="Mejri S."/>
            <person name="Dirks R."/>
            <person name="Jansen H."/>
            <person name="Henkel C."/>
            <person name="Chen W.J."/>
            <person name="Zahm M."/>
            <person name="Cabau C."/>
            <person name="Klopp C."/>
            <person name="Thompson A.W."/>
            <person name="Robinson-Rechavi M."/>
            <person name="Braasch I."/>
            <person name="Lecointre G."/>
            <person name="Bobe J."/>
            <person name="Postlethwait J.H."/>
            <person name="Berthelot C."/>
            <person name="Roest Crollius H."/>
            <person name="Guiguen Y."/>
        </authorList>
    </citation>
    <scope>NUCLEOTIDE SEQUENCE</scope>
    <source>
        <strain evidence="1">Concon-B</strain>
    </source>
</reference>
<keyword evidence="2" id="KW-1185">Reference proteome</keyword>
<sequence>MSIVEAVNPSASQLGEDLVDAACVQRESGRGRLQEFSSKLRSSKAASRVKTLVYCGLIVCTRKDFKDLWQQSKVNVISERETEF</sequence>
<gene>
    <name evidence="1" type="ORF">COCON_G00008730</name>
</gene>
<accession>A0A9Q1E268</accession>
<protein>
    <submittedName>
        <fullName evidence="1">Uncharacterized protein</fullName>
    </submittedName>
</protein>
<organism evidence="1 2">
    <name type="scientific">Conger conger</name>
    <name type="common">Conger eel</name>
    <name type="synonym">Muraena conger</name>
    <dbReference type="NCBI Taxonomy" id="82655"/>
    <lineage>
        <taxon>Eukaryota</taxon>
        <taxon>Metazoa</taxon>
        <taxon>Chordata</taxon>
        <taxon>Craniata</taxon>
        <taxon>Vertebrata</taxon>
        <taxon>Euteleostomi</taxon>
        <taxon>Actinopterygii</taxon>
        <taxon>Neopterygii</taxon>
        <taxon>Teleostei</taxon>
        <taxon>Anguilliformes</taxon>
        <taxon>Congridae</taxon>
        <taxon>Conger</taxon>
    </lineage>
</organism>